<dbReference type="Proteomes" id="UP000499080">
    <property type="component" value="Unassembled WGS sequence"/>
</dbReference>
<gene>
    <name evidence="1" type="ORF">AVEN_58122_1</name>
</gene>
<reference evidence="1 2" key="1">
    <citation type="journal article" date="2019" name="Sci. Rep.">
        <title>Orb-weaving spider Araneus ventricosus genome elucidates the spidroin gene catalogue.</title>
        <authorList>
            <person name="Kono N."/>
            <person name="Nakamura H."/>
            <person name="Ohtoshi R."/>
            <person name="Moran D.A.P."/>
            <person name="Shinohara A."/>
            <person name="Yoshida Y."/>
            <person name="Fujiwara M."/>
            <person name="Mori M."/>
            <person name="Tomita M."/>
            <person name="Arakawa K."/>
        </authorList>
    </citation>
    <scope>NUCLEOTIDE SEQUENCE [LARGE SCALE GENOMIC DNA]</scope>
</reference>
<organism evidence="1 2">
    <name type="scientific">Araneus ventricosus</name>
    <name type="common">Orbweaver spider</name>
    <name type="synonym">Epeira ventricosa</name>
    <dbReference type="NCBI Taxonomy" id="182803"/>
    <lineage>
        <taxon>Eukaryota</taxon>
        <taxon>Metazoa</taxon>
        <taxon>Ecdysozoa</taxon>
        <taxon>Arthropoda</taxon>
        <taxon>Chelicerata</taxon>
        <taxon>Arachnida</taxon>
        <taxon>Araneae</taxon>
        <taxon>Araneomorphae</taxon>
        <taxon>Entelegynae</taxon>
        <taxon>Araneoidea</taxon>
        <taxon>Araneidae</taxon>
        <taxon>Araneus</taxon>
    </lineage>
</organism>
<dbReference type="OrthoDB" id="6431384at2759"/>
<protein>
    <submittedName>
        <fullName evidence="1">Uncharacterized protein</fullName>
    </submittedName>
</protein>
<dbReference type="EMBL" id="BGPR01005146">
    <property type="protein sequence ID" value="GBN07291.1"/>
    <property type="molecule type" value="Genomic_DNA"/>
</dbReference>
<name>A0A4Y2KY37_ARAVE</name>
<comment type="caution">
    <text evidence="1">The sequence shown here is derived from an EMBL/GenBank/DDBJ whole genome shotgun (WGS) entry which is preliminary data.</text>
</comment>
<evidence type="ECO:0000313" key="2">
    <source>
        <dbReference type="Proteomes" id="UP000499080"/>
    </source>
</evidence>
<evidence type="ECO:0000313" key="1">
    <source>
        <dbReference type="EMBL" id="GBN07291.1"/>
    </source>
</evidence>
<keyword evidence="2" id="KW-1185">Reference proteome</keyword>
<accession>A0A4Y2KY37</accession>
<dbReference type="AlphaFoldDB" id="A0A4Y2KY37"/>
<sequence>MLARTEPSKIVYETHLDNKRRFDLHRQPHSFKPGDIVLYDWSKQCDHKLSPMFKGPFVIVRPVGTVCYKIKSMMEQRKFRKVVYVQHLRVCNKRNMSKYAETAKRK</sequence>
<proteinExistence type="predicted"/>